<dbReference type="InterPro" id="IPR019885">
    <property type="entry name" value="Tscrpt_reg_HTH_AsnC-type_CS"/>
</dbReference>
<feature type="domain" description="HTH asnC-type" evidence="4">
    <location>
        <begin position="4"/>
        <end position="65"/>
    </location>
</feature>
<keyword evidence="2" id="KW-0238">DNA-binding</keyword>
<dbReference type="GO" id="GO:0043565">
    <property type="term" value="F:sequence-specific DNA binding"/>
    <property type="evidence" value="ECO:0007669"/>
    <property type="project" value="InterPro"/>
</dbReference>
<name>A0A326UCZ0_THEHA</name>
<dbReference type="InterPro" id="IPR036388">
    <property type="entry name" value="WH-like_DNA-bd_sf"/>
</dbReference>
<dbReference type="Pfam" id="PF01037">
    <property type="entry name" value="AsnC_trans_reg"/>
    <property type="match status" value="1"/>
</dbReference>
<protein>
    <submittedName>
        <fullName evidence="5">Lrp/AsnC family leucine-responsive transcriptional regulator</fullName>
    </submittedName>
</protein>
<evidence type="ECO:0000256" key="2">
    <source>
        <dbReference type="ARBA" id="ARBA00023125"/>
    </source>
</evidence>
<dbReference type="InterPro" id="IPR019888">
    <property type="entry name" value="Tscrpt_reg_AsnC-like"/>
</dbReference>
<dbReference type="SUPFAM" id="SSF46785">
    <property type="entry name" value="Winged helix' DNA-binding domain"/>
    <property type="match status" value="1"/>
</dbReference>
<organism evidence="5 6">
    <name type="scientific">Thermosporothrix hazakensis</name>
    <dbReference type="NCBI Taxonomy" id="644383"/>
    <lineage>
        <taxon>Bacteria</taxon>
        <taxon>Bacillati</taxon>
        <taxon>Chloroflexota</taxon>
        <taxon>Ktedonobacteria</taxon>
        <taxon>Ktedonobacterales</taxon>
        <taxon>Thermosporotrichaceae</taxon>
        <taxon>Thermosporothrix</taxon>
    </lineage>
</organism>
<dbReference type="AlphaFoldDB" id="A0A326UCZ0"/>
<accession>A0A326UCZ0</accession>
<keyword evidence="3" id="KW-0804">Transcription</keyword>
<evidence type="ECO:0000256" key="3">
    <source>
        <dbReference type="ARBA" id="ARBA00023163"/>
    </source>
</evidence>
<dbReference type="SMART" id="SM00344">
    <property type="entry name" value="HTH_ASNC"/>
    <property type="match status" value="1"/>
</dbReference>
<dbReference type="RefSeq" id="WP_111320092.1">
    <property type="nucleotide sequence ID" value="NZ_BIFX01000001.1"/>
</dbReference>
<dbReference type="Pfam" id="PF13404">
    <property type="entry name" value="HTH_AsnC-type"/>
    <property type="match status" value="1"/>
</dbReference>
<evidence type="ECO:0000256" key="1">
    <source>
        <dbReference type="ARBA" id="ARBA00023015"/>
    </source>
</evidence>
<dbReference type="GO" id="GO:0005829">
    <property type="term" value="C:cytosol"/>
    <property type="evidence" value="ECO:0007669"/>
    <property type="project" value="TreeGrafter"/>
</dbReference>
<dbReference type="Proteomes" id="UP000248806">
    <property type="component" value="Unassembled WGS sequence"/>
</dbReference>
<dbReference type="Gene3D" id="3.30.70.920">
    <property type="match status" value="1"/>
</dbReference>
<dbReference type="PANTHER" id="PTHR30154">
    <property type="entry name" value="LEUCINE-RESPONSIVE REGULATORY PROTEIN"/>
    <property type="match status" value="1"/>
</dbReference>
<evidence type="ECO:0000313" key="6">
    <source>
        <dbReference type="Proteomes" id="UP000248806"/>
    </source>
</evidence>
<dbReference type="PRINTS" id="PR00033">
    <property type="entry name" value="HTHASNC"/>
</dbReference>
<dbReference type="InterPro" id="IPR036390">
    <property type="entry name" value="WH_DNA-bd_sf"/>
</dbReference>
<evidence type="ECO:0000313" key="5">
    <source>
        <dbReference type="EMBL" id="PZW34499.1"/>
    </source>
</evidence>
<dbReference type="InterPro" id="IPR019887">
    <property type="entry name" value="Tscrpt_reg_AsnC/Lrp_C"/>
</dbReference>
<dbReference type="OrthoDB" id="166264at2"/>
<dbReference type="GO" id="GO:0043200">
    <property type="term" value="P:response to amino acid"/>
    <property type="evidence" value="ECO:0007669"/>
    <property type="project" value="TreeGrafter"/>
</dbReference>
<dbReference type="PROSITE" id="PS00519">
    <property type="entry name" value="HTH_ASNC_1"/>
    <property type="match status" value="1"/>
</dbReference>
<dbReference type="InterPro" id="IPR000485">
    <property type="entry name" value="AsnC-type_HTH_dom"/>
</dbReference>
<proteinExistence type="predicted"/>
<dbReference type="PANTHER" id="PTHR30154:SF34">
    <property type="entry name" value="TRANSCRIPTIONAL REGULATOR AZLB"/>
    <property type="match status" value="1"/>
</dbReference>
<dbReference type="Gene3D" id="1.10.10.10">
    <property type="entry name" value="Winged helix-like DNA-binding domain superfamily/Winged helix DNA-binding domain"/>
    <property type="match status" value="1"/>
</dbReference>
<dbReference type="PROSITE" id="PS50956">
    <property type="entry name" value="HTH_ASNC_2"/>
    <property type="match status" value="1"/>
</dbReference>
<sequence>MTTLDDIDLKILELLNEDGRLSHAAIGKEIGMTGPSVYARVQRLERDGIIQKYSAHLSAEKMGLGLTAFIRVNMQSTPDEDLIFEQFVRSDPRILECHEVDGEATYWLKVQTGSARDLRHLITALRRLPGSVYTTTNISLGTIKEQQTTVALYRKIHGQPEESDADRSW</sequence>
<evidence type="ECO:0000259" key="4">
    <source>
        <dbReference type="PROSITE" id="PS50956"/>
    </source>
</evidence>
<reference evidence="5 6" key="1">
    <citation type="submission" date="2018-06" db="EMBL/GenBank/DDBJ databases">
        <title>Genomic Encyclopedia of Archaeal and Bacterial Type Strains, Phase II (KMG-II): from individual species to whole genera.</title>
        <authorList>
            <person name="Goeker M."/>
        </authorList>
    </citation>
    <scope>NUCLEOTIDE SEQUENCE [LARGE SCALE GENOMIC DNA]</scope>
    <source>
        <strain evidence="5 6">ATCC BAA-1881</strain>
    </source>
</reference>
<keyword evidence="1" id="KW-0805">Transcription regulation</keyword>
<keyword evidence="6" id="KW-1185">Reference proteome</keyword>
<dbReference type="InterPro" id="IPR011008">
    <property type="entry name" value="Dimeric_a/b-barrel"/>
</dbReference>
<dbReference type="EMBL" id="QKUF01000002">
    <property type="protein sequence ID" value="PZW34499.1"/>
    <property type="molecule type" value="Genomic_DNA"/>
</dbReference>
<comment type="caution">
    <text evidence="5">The sequence shown here is derived from an EMBL/GenBank/DDBJ whole genome shotgun (WGS) entry which is preliminary data.</text>
</comment>
<gene>
    <name evidence="5" type="ORF">EI42_01336</name>
</gene>
<dbReference type="SUPFAM" id="SSF54909">
    <property type="entry name" value="Dimeric alpha+beta barrel"/>
    <property type="match status" value="1"/>
</dbReference>